<protein>
    <submittedName>
        <fullName evidence="3">Uncharacterized protein</fullName>
    </submittedName>
</protein>
<evidence type="ECO:0000313" key="4">
    <source>
        <dbReference type="Proteomes" id="UP001153292"/>
    </source>
</evidence>
<reference evidence="3" key="1">
    <citation type="submission" date="2021-12" db="EMBL/GenBank/DDBJ databases">
        <authorList>
            <person name="King R."/>
        </authorList>
    </citation>
    <scope>NUCLEOTIDE SEQUENCE</scope>
</reference>
<proteinExistence type="predicted"/>
<name>A0ABN8EFR0_CHISP</name>
<evidence type="ECO:0000313" key="3">
    <source>
        <dbReference type="EMBL" id="CAH0688457.1"/>
    </source>
</evidence>
<evidence type="ECO:0000256" key="1">
    <source>
        <dbReference type="SAM" id="MobiDB-lite"/>
    </source>
</evidence>
<feature type="region of interest" description="Disordered" evidence="1">
    <location>
        <begin position="814"/>
        <end position="843"/>
    </location>
</feature>
<keyword evidence="2" id="KW-1133">Transmembrane helix</keyword>
<feature type="region of interest" description="Disordered" evidence="1">
    <location>
        <begin position="1"/>
        <end position="62"/>
    </location>
</feature>
<keyword evidence="2" id="KW-0812">Transmembrane</keyword>
<feature type="region of interest" description="Disordered" evidence="1">
    <location>
        <begin position="1091"/>
        <end position="1128"/>
    </location>
</feature>
<feature type="compositionally biased region" description="Basic and acidic residues" evidence="1">
    <location>
        <begin position="1"/>
        <end position="18"/>
    </location>
</feature>
<evidence type="ECO:0000256" key="2">
    <source>
        <dbReference type="SAM" id="Phobius"/>
    </source>
</evidence>
<sequence length="1451" mass="167081">MQRENDPEKVNLLKEKQDRKKRQYSGSRTKTEQRTQRPQDSSSSEHHKRNVQYKENVNNHKNKEYAQYRTQSIPFQDEKKESYLFWGNETDKKKQEDTSSCVSCALKKIVSSEYTCVACLGVLFLLTVLVAFCMVFKTVPTISTSDKVLSKKPSNGPTGSGVQKKAAILTGGRYDDSRLGIGLDDRQAWDRHFSGLAGLAGNGYAGDSYRDLTEEIGLKSDNQLSSILDINKINAGSEKLRDFYKKLVKTEEEIRNLKINNNNDISSTYLENDKFNFLTDRRKRSFRLNHSRVLRSADKMLRSSTEARFNGSNFNLYFPPLVNSSAAIPKVKRFANGTDEPTGYVIEKKQIVVQYKPNNNVRKVPKCSHVPKESKSHEKQMKHPFYKNTQRLDELLDQLLDKNLPELMADPFEVDTLFKDNKEKLGERLNNPLEMQMTKMKGDRDEVNKERLEPIKTDGELDRDLDNFITPTKKKSKVTTPTSPYYDVLLSVSTIVNPALKKDEKKSASLNNLQSAVHLRKLLQTKEDYEEGLGYEDLNEVLADEIETRDEKEEGKERRKRMEEYPMSLPTTHPYPAHPSLGLHNQNWKGPMPLYPDELISMIKQAAIQNLHALHLNKIKVPESKETAEVLEDSDLNDMEYIENYADHKNERLAKMAQAYSDYGVLTDKKASLRKEIEKNREGTMKPKPIKKSISKKKSWKHKFFDRFKKGTSEGFRFEIKPSEVSTIEPNLDILKSLSNHVKFVNNDAKLTKPLAGVTSSLLPVSPDFALFSTVHGKGSFESETKTLSKNNGEDESSLSVHYNKVKSRTLLSTDETKDVENKDLIRQQNKANETKEKENESNTSDFLKAVLDINIDNIKKSKQSHSTNLSDFFMTVSNWFTELAALGVDSKTIKNNSSVMQFVPTRLVRSEETFDKNKPTDNLYPSYNSNMIENIGHRSRVLMSIDDLKQNTASYDTTGLKNENDRISYQQDVNNVLKLTTVIISTIVDTTTQSLPSIDDFVITTSIGSKPTVADNKTFAKRNANADSNLIFWNDIYDDEYGVNLDPVDNTMKAKQPNTRGLDLVKKSSNWIHEKVMNIANNIRGEKGTIKSSTRKRSMHSPQHCGSGGYPKYKQKRFRKRSVNEEEETKDEFNSFEKLTQKMKKVCKEAAKAVQQTKNVKVRQNDKDDELSTSLMQQLIHLMSDVIDFQVQQKTCLRLPPDLQDFLDWLTSADSENMETRSYRMDTHDEDIALPSYPPSSSEREDIHADTRSDCLGTIRAVEDLMQQYEEMSEDDKSKMTGVKEYLENQLQYLHKQFANYDDYKSPYLYQDKYNPLRYKRYASDNHKRNIHNKYRNSSNIKQKRRRKRKFLKNFGRKHTKSTVSIYDGLPTEMPFKNKENLKGNEVDKDCIDKSRSKETEKRVYPEKRNLKDVYYKALADAKKFTTPKNVHLKEELAGFDNAKVVRIKK</sequence>
<gene>
    <name evidence="3" type="ORF">CHILSU_LOCUS7585</name>
</gene>
<feature type="compositionally biased region" description="Basic and acidic residues" evidence="1">
    <location>
        <begin position="815"/>
        <end position="826"/>
    </location>
</feature>
<feature type="transmembrane region" description="Helical" evidence="2">
    <location>
        <begin position="116"/>
        <end position="137"/>
    </location>
</feature>
<dbReference type="Proteomes" id="UP001153292">
    <property type="component" value="Chromosome 28"/>
</dbReference>
<keyword evidence="2" id="KW-0472">Membrane</keyword>
<accession>A0ABN8EFR0</accession>
<organism evidence="3 4">
    <name type="scientific">Chilo suppressalis</name>
    <name type="common">Asiatic rice borer moth</name>
    <dbReference type="NCBI Taxonomy" id="168631"/>
    <lineage>
        <taxon>Eukaryota</taxon>
        <taxon>Metazoa</taxon>
        <taxon>Ecdysozoa</taxon>
        <taxon>Arthropoda</taxon>
        <taxon>Hexapoda</taxon>
        <taxon>Insecta</taxon>
        <taxon>Pterygota</taxon>
        <taxon>Neoptera</taxon>
        <taxon>Endopterygota</taxon>
        <taxon>Lepidoptera</taxon>
        <taxon>Glossata</taxon>
        <taxon>Ditrysia</taxon>
        <taxon>Pyraloidea</taxon>
        <taxon>Crambidae</taxon>
        <taxon>Crambinae</taxon>
        <taxon>Chilo</taxon>
    </lineage>
</organism>
<dbReference type="EMBL" id="OU963921">
    <property type="protein sequence ID" value="CAH0688457.1"/>
    <property type="molecule type" value="Genomic_DNA"/>
</dbReference>
<feature type="region of interest" description="Disordered" evidence="1">
    <location>
        <begin position="1231"/>
        <end position="1250"/>
    </location>
</feature>
<keyword evidence="4" id="KW-1185">Reference proteome</keyword>